<dbReference type="Proteomes" id="UP001317001">
    <property type="component" value="Chromosome"/>
</dbReference>
<gene>
    <name evidence="1" type="ORF">NPX36_07910</name>
</gene>
<dbReference type="InterPro" id="IPR023393">
    <property type="entry name" value="START-like_dom_sf"/>
</dbReference>
<proteinExistence type="predicted"/>
<accession>A0ABY5NP59</accession>
<dbReference type="SUPFAM" id="SSF55961">
    <property type="entry name" value="Bet v1-like"/>
    <property type="match status" value="1"/>
</dbReference>
<sequence length="173" mass="19470">MKFLKYTLLTLLGLVALALIAAAILPKTFHAEGSAVINKPNAEVFNYVKHIKNQENFGVWFELDPNIIATSEGTDGTEGFKYSWKSEEVGNGSQVITKINENSRVDIDLFLMDSTEPAKSYFITEAVSDNQTKVRWVVDGEMPYPFNLMSLFYDMNKDFEKGTANLKAVLEKQ</sequence>
<reference evidence="1 2" key="1">
    <citation type="submission" date="2022-08" db="EMBL/GenBank/DDBJ databases">
        <title>Myroides zhujiangensis sp. nov., a novel bacterium isolated from sediment in the Pearl River Estuary.</title>
        <authorList>
            <person name="Cui L."/>
        </authorList>
    </citation>
    <scope>NUCLEOTIDE SEQUENCE [LARGE SCALE GENOMIC DNA]</scope>
    <source>
        <strain evidence="1 2">SCSIO 72103</strain>
    </source>
</reference>
<dbReference type="CDD" id="cd07818">
    <property type="entry name" value="SRPBCC_1"/>
    <property type="match status" value="1"/>
</dbReference>
<dbReference type="RefSeq" id="WP_257498200.1">
    <property type="nucleotide sequence ID" value="NZ_CP102382.1"/>
</dbReference>
<organism evidence="1 2">
    <name type="scientific">Paenimyroides aestuarii</name>
    <dbReference type="NCBI Taxonomy" id="2968490"/>
    <lineage>
        <taxon>Bacteria</taxon>
        <taxon>Pseudomonadati</taxon>
        <taxon>Bacteroidota</taxon>
        <taxon>Flavobacteriia</taxon>
        <taxon>Flavobacteriales</taxon>
        <taxon>Flavobacteriaceae</taxon>
        <taxon>Paenimyroides</taxon>
    </lineage>
</organism>
<dbReference type="Gene3D" id="3.30.530.20">
    <property type="match status" value="1"/>
</dbReference>
<evidence type="ECO:0000313" key="2">
    <source>
        <dbReference type="Proteomes" id="UP001317001"/>
    </source>
</evidence>
<evidence type="ECO:0000313" key="1">
    <source>
        <dbReference type="EMBL" id="UUV20293.1"/>
    </source>
</evidence>
<keyword evidence="2" id="KW-1185">Reference proteome</keyword>
<protein>
    <submittedName>
        <fullName evidence="1">SRPBCC family protein</fullName>
    </submittedName>
</protein>
<dbReference type="EMBL" id="CP102382">
    <property type="protein sequence ID" value="UUV20293.1"/>
    <property type="molecule type" value="Genomic_DNA"/>
</dbReference>
<name>A0ABY5NP59_9FLAO</name>